<dbReference type="GeneID" id="42798793"/>
<dbReference type="SUPFAM" id="SSF53756">
    <property type="entry name" value="UDP-Glycosyltransferase/glycogen phosphorylase"/>
    <property type="match status" value="1"/>
</dbReference>
<dbReference type="Pfam" id="PF00534">
    <property type="entry name" value="Glycos_transf_1"/>
    <property type="match status" value="1"/>
</dbReference>
<keyword evidence="2" id="KW-0808">Transferase</keyword>
<feature type="domain" description="Glycosyl transferase family 1" evidence="1">
    <location>
        <begin position="181"/>
        <end position="316"/>
    </location>
</feature>
<organism evidence="2 3">
    <name type="scientific">Stygiolobus azoricus</name>
    <dbReference type="NCBI Taxonomy" id="41675"/>
    <lineage>
        <taxon>Archaea</taxon>
        <taxon>Thermoproteota</taxon>
        <taxon>Thermoprotei</taxon>
        <taxon>Sulfolobales</taxon>
        <taxon>Sulfolobaceae</taxon>
        <taxon>Stygiolobus</taxon>
    </lineage>
</organism>
<reference evidence="2 3" key="1">
    <citation type="submission" date="2019-10" db="EMBL/GenBank/DDBJ databases">
        <title>Genome Sequences from Six Type Strain Members of the Archaeal Family Sulfolobaceae: Acidianus ambivalens, Acidianus infernus, Metallosphaera prunae, Stygiolobus azoricus, Sulfolobus metallicus, and Sulfurisphaera ohwakuensis.</title>
        <authorList>
            <person name="Counts J.A."/>
            <person name="Kelly R.M."/>
        </authorList>
    </citation>
    <scope>NUCLEOTIDE SEQUENCE [LARGE SCALE GENOMIC DNA]</scope>
    <source>
        <strain evidence="2 3">FC6</strain>
    </source>
</reference>
<dbReference type="Proteomes" id="UP000423396">
    <property type="component" value="Chromosome"/>
</dbReference>
<dbReference type="GO" id="GO:0016757">
    <property type="term" value="F:glycosyltransferase activity"/>
    <property type="evidence" value="ECO:0007669"/>
    <property type="project" value="InterPro"/>
</dbReference>
<dbReference type="InterPro" id="IPR001296">
    <property type="entry name" value="Glyco_trans_1"/>
</dbReference>
<protein>
    <submittedName>
        <fullName evidence="2">Glycosyltransferase</fullName>
    </submittedName>
</protein>
<keyword evidence="3" id="KW-1185">Reference proteome</keyword>
<dbReference type="PANTHER" id="PTHR12526:SF630">
    <property type="entry name" value="GLYCOSYLTRANSFERASE"/>
    <property type="match status" value="1"/>
</dbReference>
<name>A0A650CPI1_9CREN</name>
<dbReference type="RefSeq" id="WP_156006838.1">
    <property type="nucleotide sequence ID" value="NZ_CP045483.1"/>
</dbReference>
<dbReference type="EMBL" id="CP045483">
    <property type="protein sequence ID" value="QGR19750.1"/>
    <property type="molecule type" value="Genomic_DNA"/>
</dbReference>
<evidence type="ECO:0000313" key="2">
    <source>
        <dbReference type="EMBL" id="QGR19750.1"/>
    </source>
</evidence>
<evidence type="ECO:0000259" key="1">
    <source>
        <dbReference type="Pfam" id="PF00534"/>
    </source>
</evidence>
<gene>
    <name evidence="2" type="ORF">D1868_06930</name>
</gene>
<dbReference type="CDD" id="cd03801">
    <property type="entry name" value="GT4_PimA-like"/>
    <property type="match status" value="1"/>
</dbReference>
<dbReference type="KEGG" id="sazo:D1868_06930"/>
<dbReference type="OrthoDB" id="132546at2157"/>
<evidence type="ECO:0000313" key="3">
    <source>
        <dbReference type="Proteomes" id="UP000423396"/>
    </source>
</evidence>
<dbReference type="PANTHER" id="PTHR12526">
    <property type="entry name" value="GLYCOSYLTRANSFERASE"/>
    <property type="match status" value="1"/>
</dbReference>
<proteinExistence type="predicted"/>
<sequence>MRILISPPMRFGKEFLGAMRRTLEVYSRIGEEVYLCVDERTLPQVDPEISPLLSKFYLVRSSSTDRKTYLKGFFNCLKYARKADVLISYSGYSLSVYYTWLLSLFSRKPFIVVVHHVTEEIRESRFLRSVIAKSKGIICLDNPEVYEELKKLFPDKIILTSTNGVNIEEYHTSDEKICDGIFVGNYGERKGSKYLFQIWNKVNERINAKLCIIGKGWSEIPKNSVYYGFVSEKEKIELLAKSKVFVFPSLYEGFALAVAEALASYLPVVTWDLKWSERYSVAIKVKFPDVDSFAEEVIKLLKDENLRKSIGEKSREFAKSLSWEKAAEMEKKAIYKIIRRL</sequence>
<accession>A0A650CPI1</accession>
<dbReference type="Gene3D" id="3.40.50.2000">
    <property type="entry name" value="Glycogen Phosphorylase B"/>
    <property type="match status" value="2"/>
</dbReference>
<dbReference type="AlphaFoldDB" id="A0A650CPI1"/>